<dbReference type="Pfam" id="PF13649">
    <property type="entry name" value="Methyltransf_25"/>
    <property type="match status" value="1"/>
</dbReference>
<dbReference type="RefSeq" id="WP_201858280.1">
    <property type="nucleotide sequence ID" value="NZ_JAERRG010000053.1"/>
</dbReference>
<protein>
    <submittedName>
        <fullName evidence="2">Methyltransferase domain-containing protein</fullName>
    </submittedName>
</protein>
<dbReference type="Gene3D" id="3.40.50.150">
    <property type="entry name" value="Vaccinia Virus protein VP39"/>
    <property type="match status" value="1"/>
</dbReference>
<keyword evidence="2" id="KW-0489">Methyltransferase</keyword>
<proteinExistence type="predicted"/>
<dbReference type="CDD" id="cd02440">
    <property type="entry name" value="AdoMet_MTases"/>
    <property type="match status" value="1"/>
</dbReference>
<dbReference type="GO" id="GO:0008168">
    <property type="term" value="F:methyltransferase activity"/>
    <property type="evidence" value="ECO:0007669"/>
    <property type="project" value="UniProtKB-KW"/>
</dbReference>
<dbReference type="GO" id="GO:0032259">
    <property type="term" value="P:methylation"/>
    <property type="evidence" value="ECO:0007669"/>
    <property type="project" value="UniProtKB-KW"/>
</dbReference>
<sequence length="368" mass="40590">MPDEPFLAATKASYDVMAAEYADMVSSDLDAKPLDRALLAAFTELVKAGGNGPVADVGCGPGQATAVLRRLGVDAFGIDLSPGMIDLARRTYPDLRFEVGSMLALGLPEGSMGGLLAYYSIIHVPWERRSEVFSEFHRVLAPGGQVMLVFQVGDDRGHRSEAFGKAICLDWYRQQPDEIANLLRRAGFEVWATVTRQPDAAEKTPQGYVLARKPLSEPVELDEARGLADEGLYVRFQSTVRNERGYFTGVFGLVNGLARNGKLTAEQERLRRAHNDWYNAAYPDPSSADPTVYDRELHPGAAAWFKSTSRDLIKRVDGYLEILAAHEIGWRMMRSSDPGRIVYEDEYQIVVVPHEAGPGPSAIRDRDG</sequence>
<evidence type="ECO:0000313" key="3">
    <source>
        <dbReference type="Proteomes" id="UP000621510"/>
    </source>
</evidence>
<evidence type="ECO:0000259" key="1">
    <source>
        <dbReference type="Pfam" id="PF13649"/>
    </source>
</evidence>
<dbReference type="InterPro" id="IPR041698">
    <property type="entry name" value="Methyltransf_25"/>
</dbReference>
<dbReference type="Proteomes" id="UP000621510">
    <property type="component" value="Unassembled WGS sequence"/>
</dbReference>
<evidence type="ECO:0000313" key="2">
    <source>
        <dbReference type="EMBL" id="MBL1120521.1"/>
    </source>
</evidence>
<dbReference type="InterPro" id="IPR050508">
    <property type="entry name" value="Methyltransf_Superfamily"/>
</dbReference>
<accession>A0ABS1Q9C4</accession>
<feature type="domain" description="Methyltransferase" evidence="1">
    <location>
        <begin position="54"/>
        <end position="144"/>
    </location>
</feature>
<dbReference type="InterPro" id="IPR029063">
    <property type="entry name" value="SAM-dependent_MTases_sf"/>
</dbReference>
<dbReference type="PANTHER" id="PTHR42912:SF95">
    <property type="entry name" value="METHYLTRANSFERASE TYPE 11 DOMAIN-CONTAINING PROTEIN"/>
    <property type="match status" value="1"/>
</dbReference>
<dbReference type="EMBL" id="JAERRG010000053">
    <property type="protein sequence ID" value="MBL1120521.1"/>
    <property type="molecule type" value="Genomic_DNA"/>
</dbReference>
<keyword evidence="2" id="KW-0808">Transferase</keyword>
<dbReference type="SUPFAM" id="SSF53335">
    <property type="entry name" value="S-adenosyl-L-methionine-dependent methyltransferases"/>
    <property type="match status" value="1"/>
</dbReference>
<comment type="caution">
    <text evidence="2">The sequence shown here is derived from an EMBL/GenBank/DDBJ whole genome shotgun (WGS) entry which is preliminary data.</text>
</comment>
<reference evidence="2 3" key="1">
    <citation type="submission" date="2021-01" db="EMBL/GenBank/DDBJ databases">
        <title>WGS of actinomycetes isolated from Thailand.</title>
        <authorList>
            <person name="Thawai C."/>
        </authorList>
    </citation>
    <scope>NUCLEOTIDE SEQUENCE [LARGE SCALE GENOMIC DNA]</scope>
    <source>
        <strain evidence="2 3">CA3R110</strain>
    </source>
</reference>
<organism evidence="2 3">
    <name type="scientific">Streptomyces endocoffeicus</name>
    <dbReference type="NCBI Taxonomy" id="2898945"/>
    <lineage>
        <taxon>Bacteria</taxon>
        <taxon>Bacillati</taxon>
        <taxon>Actinomycetota</taxon>
        <taxon>Actinomycetes</taxon>
        <taxon>Kitasatosporales</taxon>
        <taxon>Streptomycetaceae</taxon>
        <taxon>Streptomyces</taxon>
    </lineage>
</organism>
<name>A0ABS1Q9C4_9ACTN</name>
<dbReference type="PANTHER" id="PTHR42912">
    <property type="entry name" value="METHYLTRANSFERASE"/>
    <property type="match status" value="1"/>
</dbReference>
<gene>
    <name evidence="2" type="ORF">JK364_50755</name>
</gene>
<keyword evidence="3" id="KW-1185">Reference proteome</keyword>